<protein>
    <submittedName>
        <fullName evidence="4">DP domain-containing protein</fullName>
    </submittedName>
</protein>
<dbReference type="GO" id="GO:0005667">
    <property type="term" value="C:transcription regulator complex"/>
    <property type="evidence" value="ECO:0007669"/>
    <property type="project" value="TreeGrafter"/>
</dbReference>
<sequence length="249" mass="28099">MMEMENLNYVPCFVVLSSGHVLIGQETENYSFIRTLSVVQLRKVLAVKFSDELKIRELEKKLSDLKQEKHDLFTQLKKVLNQEEEHRRRLMQSQQQHYREFNEVLAKVRPTTGMLPLPLSMNDAQFGVIPHTGCYPATLSIPTSPLKRSRSPSSPFNVGLQPFISLQDPKYGDNILRLAAPPVAYEPRSYALNSASDVSMLPTYNDGDGGDPHLKYGPPYVRANVRTASLQLSGMKPSILPNRTGPQNF</sequence>
<evidence type="ECO:0000313" key="4">
    <source>
        <dbReference type="WBParaSite" id="SBAD_0000563301-mRNA-1"/>
    </source>
</evidence>
<dbReference type="Proteomes" id="UP000270296">
    <property type="component" value="Unassembled WGS sequence"/>
</dbReference>
<dbReference type="InterPro" id="IPR026094">
    <property type="entry name" value="GPS2"/>
</dbReference>
<reference evidence="2 3" key="2">
    <citation type="submission" date="2018-11" db="EMBL/GenBank/DDBJ databases">
        <authorList>
            <consortium name="Pathogen Informatics"/>
        </authorList>
    </citation>
    <scope>NUCLEOTIDE SEQUENCE [LARGE SCALE GENOMIC DNA]</scope>
</reference>
<gene>
    <name evidence="2" type="ORF">SBAD_LOCUS5416</name>
</gene>
<dbReference type="AlphaFoldDB" id="A0A183IP69"/>
<dbReference type="Pfam" id="PF15991">
    <property type="entry name" value="G_path_suppress"/>
    <property type="match status" value="1"/>
</dbReference>
<dbReference type="PANTHER" id="PTHR22654">
    <property type="entry name" value="G PROTEIN PATHWAY SUPPRESSOR 2"/>
    <property type="match status" value="1"/>
</dbReference>
<evidence type="ECO:0000256" key="1">
    <source>
        <dbReference type="SAM" id="Coils"/>
    </source>
</evidence>
<dbReference type="PANTHER" id="PTHR22654:SF2">
    <property type="entry name" value="G PROTEIN PATHWAY SUPPRESSOR 2"/>
    <property type="match status" value="1"/>
</dbReference>
<dbReference type="OrthoDB" id="10038194at2759"/>
<dbReference type="EMBL" id="UZAM01008977">
    <property type="protein sequence ID" value="VDP07172.1"/>
    <property type="molecule type" value="Genomic_DNA"/>
</dbReference>
<dbReference type="WBParaSite" id="SBAD_0000563301-mRNA-1">
    <property type="protein sequence ID" value="SBAD_0000563301-mRNA-1"/>
    <property type="gene ID" value="SBAD_0000563301"/>
</dbReference>
<dbReference type="GO" id="GO:0003712">
    <property type="term" value="F:transcription coregulator activity"/>
    <property type="evidence" value="ECO:0007669"/>
    <property type="project" value="TreeGrafter"/>
</dbReference>
<keyword evidence="3" id="KW-1185">Reference proteome</keyword>
<accession>A0A183IP69</accession>
<organism evidence="4">
    <name type="scientific">Soboliphyme baturini</name>
    <dbReference type="NCBI Taxonomy" id="241478"/>
    <lineage>
        <taxon>Eukaryota</taxon>
        <taxon>Metazoa</taxon>
        <taxon>Ecdysozoa</taxon>
        <taxon>Nematoda</taxon>
        <taxon>Enoplea</taxon>
        <taxon>Dorylaimia</taxon>
        <taxon>Dioctophymatida</taxon>
        <taxon>Dioctophymatoidea</taxon>
        <taxon>Soboliphymatidae</taxon>
        <taxon>Soboliphyme</taxon>
    </lineage>
</organism>
<name>A0A183IP69_9BILA</name>
<keyword evidence="1" id="KW-0175">Coiled coil</keyword>
<reference evidence="4" key="1">
    <citation type="submission" date="2016-06" db="UniProtKB">
        <authorList>
            <consortium name="WormBaseParasite"/>
        </authorList>
    </citation>
    <scope>IDENTIFICATION</scope>
</reference>
<dbReference type="GO" id="GO:0006357">
    <property type="term" value="P:regulation of transcription by RNA polymerase II"/>
    <property type="evidence" value="ECO:0007669"/>
    <property type="project" value="TreeGrafter"/>
</dbReference>
<evidence type="ECO:0000313" key="2">
    <source>
        <dbReference type="EMBL" id="VDP07172.1"/>
    </source>
</evidence>
<evidence type="ECO:0000313" key="3">
    <source>
        <dbReference type="Proteomes" id="UP000270296"/>
    </source>
</evidence>
<proteinExistence type="predicted"/>
<feature type="coiled-coil region" evidence="1">
    <location>
        <begin position="48"/>
        <end position="96"/>
    </location>
</feature>